<dbReference type="InterPro" id="IPR035901">
    <property type="entry name" value="GIY-YIG_endonuc_sf"/>
</dbReference>
<reference evidence="3" key="1">
    <citation type="submission" date="2023-07" db="EMBL/GenBank/DDBJ databases">
        <title>Description of three actinobacteria isolated from air of manufacturing shop in a pharmaceutical factory.</title>
        <authorList>
            <person name="Zhang D.-F."/>
        </authorList>
    </citation>
    <scope>NUCLEOTIDE SEQUENCE [LARGE SCALE GENOMIC DNA]</scope>
    <source>
        <strain evidence="3">CCTCC AB 207010</strain>
    </source>
</reference>
<dbReference type="Proteomes" id="UP001260872">
    <property type="component" value="Unassembled WGS sequence"/>
</dbReference>
<dbReference type="CDD" id="cd10439">
    <property type="entry name" value="GIY-YIG_COG3410"/>
    <property type="match status" value="1"/>
</dbReference>
<accession>A0ABU1FUH9</accession>
<dbReference type="Gene3D" id="3.40.50.300">
    <property type="entry name" value="P-loop containing nucleotide triphosphate hydrolases"/>
    <property type="match status" value="1"/>
</dbReference>
<evidence type="ECO:0000259" key="1">
    <source>
        <dbReference type="PROSITE" id="PS50164"/>
    </source>
</evidence>
<dbReference type="InterPro" id="IPR000305">
    <property type="entry name" value="GIY-YIG_endonuc"/>
</dbReference>
<dbReference type="RefSeq" id="WP_310537705.1">
    <property type="nucleotide sequence ID" value="NZ_BAAAOC010000014.1"/>
</dbReference>
<organism evidence="2 3">
    <name type="scientific">Nesterenkonia flava</name>
    <dbReference type="NCBI Taxonomy" id="469799"/>
    <lineage>
        <taxon>Bacteria</taxon>
        <taxon>Bacillati</taxon>
        <taxon>Actinomycetota</taxon>
        <taxon>Actinomycetes</taxon>
        <taxon>Micrococcales</taxon>
        <taxon>Micrococcaceae</taxon>
        <taxon>Nesterenkonia</taxon>
    </lineage>
</organism>
<dbReference type="Pfam" id="PF09848">
    <property type="entry name" value="SLFN-g3_helicase"/>
    <property type="match status" value="1"/>
</dbReference>
<gene>
    <name evidence="2" type="ORF">RH857_09305</name>
</gene>
<comment type="caution">
    <text evidence="2">The sequence shown here is derived from an EMBL/GenBank/DDBJ whole genome shotgun (WGS) entry which is preliminary data.</text>
</comment>
<dbReference type="PROSITE" id="PS50164">
    <property type="entry name" value="GIY_YIG"/>
    <property type="match status" value="1"/>
</dbReference>
<dbReference type="InterPro" id="IPR027417">
    <property type="entry name" value="P-loop_NTPase"/>
</dbReference>
<protein>
    <submittedName>
        <fullName evidence="2">DUF2075 domain-containing protein</fullName>
    </submittedName>
</protein>
<sequence>MTSFEIRSYPFNKDAIAILPQSDDRYANWPAVYTLRNNKSIYVGESGNVASRLQQHLAKRAKEGLKRVQIVLDDKFNKSAALDLESFLIQYLGGERQFSLLNRNKGIVDNNYFERDEYRRVFREIFEELRAQGIFERTLPEIENDDLFKLSPFKALTPEQAIAVEDVVRGFLDPQEREQAGGPIIVEGEPGTGKTVVAIYLMKLLIDIATADDEDLDTSLDDSDARFAEFFTEENREMLRGLTIGLVIPQQSLRASVTEVFKRTPYLEKSMVLDPFAVGAGDQHYDVLVVDEAHRLNRRANQPSAMQNTRFAEINQKLFGDGESTHTQWDWIRAKSRHQILLLDRAQSVRPADLPTSVWDDMVETARSEKRHHRLESQLRVRAGSGYIDYVRSILRSEHPEVETFPNYELAMFTDLRQMHEAIRAKDAEFGLSRLVAGYAWKWVSRKDPAAHDIVLDGYGLQWNRTSKDWINSKTSLEEVGSIHTVQGYDLNYAGVIIGPDLYWNEKDQRIDFSRENYFDAKGKENNPRLGITYEDEDLLEYVRNIYSVLLSRAIRGTFVYVCEPGLRERLAPYFTPGAPAPIAADVHYPRGRRVDYAPESAPAYEAARGQE</sequence>
<name>A0ABU1FUH9_9MICC</name>
<dbReference type="InterPro" id="IPR018647">
    <property type="entry name" value="SLFN_3-like_DNA/RNA_helicase"/>
</dbReference>
<feature type="domain" description="GIY-YIG" evidence="1">
    <location>
        <begin position="28"/>
        <end position="103"/>
    </location>
</feature>
<keyword evidence="3" id="KW-1185">Reference proteome</keyword>
<dbReference type="SUPFAM" id="SSF52540">
    <property type="entry name" value="P-loop containing nucleoside triphosphate hydrolases"/>
    <property type="match status" value="1"/>
</dbReference>
<dbReference type="SUPFAM" id="SSF82771">
    <property type="entry name" value="GIY-YIG endonuclease"/>
    <property type="match status" value="1"/>
</dbReference>
<evidence type="ECO:0000313" key="2">
    <source>
        <dbReference type="EMBL" id="MDR5712324.1"/>
    </source>
</evidence>
<dbReference type="EMBL" id="JAVKGT010000023">
    <property type="protein sequence ID" value="MDR5712324.1"/>
    <property type="molecule type" value="Genomic_DNA"/>
</dbReference>
<evidence type="ECO:0000313" key="3">
    <source>
        <dbReference type="Proteomes" id="UP001260872"/>
    </source>
</evidence>
<proteinExistence type="predicted"/>